<evidence type="ECO:0000256" key="6">
    <source>
        <dbReference type="ARBA" id="ARBA00023244"/>
    </source>
</evidence>
<feature type="domain" description="Glutamyl-tRNA reductase N-terminal" evidence="14">
    <location>
        <begin position="7"/>
        <end position="155"/>
    </location>
</feature>
<dbReference type="NCBIfam" id="TIGR01035">
    <property type="entry name" value="hemA"/>
    <property type="match status" value="1"/>
</dbReference>
<evidence type="ECO:0000256" key="8">
    <source>
        <dbReference type="HAMAP-Rule" id="MF_00087"/>
    </source>
</evidence>
<feature type="binding site" evidence="8 10">
    <location>
        <position position="119"/>
    </location>
    <ligand>
        <name>substrate</name>
    </ligand>
</feature>
<evidence type="ECO:0000313" key="16">
    <source>
        <dbReference type="Proteomes" id="UP000319384"/>
    </source>
</evidence>
<dbReference type="Pfam" id="PF05201">
    <property type="entry name" value="GlutR_N"/>
    <property type="match status" value="1"/>
</dbReference>
<dbReference type="PIRSF" id="PIRSF000445">
    <property type="entry name" value="4pyrrol_synth_GluRdtase"/>
    <property type="match status" value="1"/>
</dbReference>
<dbReference type="GO" id="GO:0019353">
    <property type="term" value="P:protoporphyrinogen IX biosynthetic process from glutamate"/>
    <property type="evidence" value="ECO:0007669"/>
    <property type="project" value="TreeGrafter"/>
</dbReference>
<comment type="catalytic activity">
    <reaction evidence="7 8">
        <text>(S)-4-amino-5-oxopentanoate + tRNA(Glu) + NADP(+) = L-glutamyl-tRNA(Glu) + NADPH + H(+)</text>
        <dbReference type="Rhea" id="RHEA:12344"/>
        <dbReference type="Rhea" id="RHEA-COMP:9663"/>
        <dbReference type="Rhea" id="RHEA-COMP:9680"/>
        <dbReference type="ChEBI" id="CHEBI:15378"/>
        <dbReference type="ChEBI" id="CHEBI:57501"/>
        <dbReference type="ChEBI" id="CHEBI:57783"/>
        <dbReference type="ChEBI" id="CHEBI:58349"/>
        <dbReference type="ChEBI" id="CHEBI:78442"/>
        <dbReference type="ChEBI" id="CHEBI:78520"/>
        <dbReference type="EC" id="1.2.1.70"/>
    </reaction>
</comment>
<reference evidence="15 16" key="1">
    <citation type="submission" date="2019-02" db="EMBL/GenBank/DDBJ databases">
        <title>Prokaryotic population dynamics and viral predation in marine succession experiment using metagenomics: the confinement effect.</title>
        <authorList>
            <person name="Haro-Moreno J.M."/>
            <person name="Rodriguez-Valera F."/>
            <person name="Lopez-Perez M."/>
        </authorList>
    </citation>
    <scope>NUCLEOTIDE SEQUENCE [LARGE SCALE GENOMIC DNA]</scope>
    <source>
        <strain evidence="15">MED-G162</strain>
    </source>
</reference>
<dbReference type="GO" id="GO:0050661">
    <property type="term" value="F:NADP binding"/>
    <property type="evidence" value="ECO:0007669"/>
    <property type="project" value="InterPro"/>
</dbReference>
<evidence type="ECO:0000256" key="2">
    <source>
        <dbReference type="ARBA" id="ARBA00005916"/>
    </source>
</evidence>
<feature type="active site" description="Nucleophile" evidence="8 9">
    <location>
        <position position="52"/>
    </location>
</feature>
<sequence>MELQLFGINHKTSSVSDRENFIINESNQILLDNNLKSIFGSSLDSIFAISTCNRTELYMYADKNISKKVFGEIFNILNINKIPKSKFYFLNDHDALVHMCKVASGIDSQVLGEQEIFGQFKQALRNAQNMKILKGKLQLLSNKVIEISKKARTETEIGLNSISISGLAIKLVNNIFENPNQQNVLVIGAGYMGINLMQNLYKRGIKKIRVVNRTIKKINITNEYEIISASLEKLHSELENADIVIASSITELPLVGKGAVENALSKRFNKPMLIIDLGVPRNIEEEIRTIEKAYLFTIDDIEKITQDNFGQRSIEADKAMKIIVLEAKTAIDSINKKSKVDKLNIQLKEFLNNLSQDEIEQFKKTNDFSELVRSIKTMNIKNTNFDDFKDLKNVEGHVIESMIKRFFDNA</sequence>
<dbReference type="Gene3D" id="3.30.460.30">
    <property type="entry name" value="Glutamyl-tRNA reductase, N-terminal domain"/>
    <property type="match status" value="1"/>
</dbReference>
<feature type="binding site" evidence="8 10">
    <location>
        <begin position="51"/>
        <end position="54"/>
    </location>
    <ligand>
        <name>substrate</name>
    </ligand>
</feature>
<dbReference type="EC" id="1.2.1.70" evidence="3 8"/>
<feature type="binding site" evidence="8 10">
    <location>
        <begin position="113"/>
        <end position="115"/>
    </location>
    <ligand>
        <name>substrate</name>
    </ligand>
</feature>
<keyword evidence="6 8" id="KW-0627">Porphyrin biosynthesis</keyword>
<feature type="site" description="Important for activity" evidence="8 12">
    <location>
        <position position="98"/>
    </location>
</feature>
<feature type="binding site" evidence="8 11">
    <location>
        <begin position="188"/>
        <end position="193"/>
    </location>
    <ligand>
        <name>NADP(+)</name>
        <dbReference type="ChEBI" id="CHEBI:58349"/>
    </ligand>
</feature>
<dbReference type="Proteomes" id="UP000319384">
    <property type="component" value="Unassembled WGS sequence"/>
</dbReference>
<protein>
    <recommendedName>
        <fullName evidence="3 8">Glutamyl-tRNA reductase</fullName>
        <shortName evidence="8">GluTR</shortName>
        <ecNumber evidence="3 8">1.2.1.70</ecNumber>
    </recommendedName>
</protein>
<dbReference type="InterPro" id="IPR015895">
    <property type="entry name" value="4pyrrol_synth_GluRdtase_N"/>
</dbReference>
<evidence type="ECO:0000256" key="9">
    <source>
        <dbReference type="PIRSR" id="PIRSR000445-1"/>
    </source>
</evidence>
<evidence type="ECO:0000256" key="3">
    <source>
        <dbReference type="ARBA" id="ARBA00012970"/>
    </source>
</evidence>
<dbReference type="Gene3D" id="3.40.50.720">
    <property type="entry name" value="NAD(P)-binding Rossmann-like Domain"/>
    <property type="match status" value="1"/>
</dbReference>
<dbReference type="UniPathway" id="UPA00251">
    <property type="reaction ID" value="UER00316"/>
</dbReference>
<comment type="function">
    <text evidence="8">Catalyzes the NADPH-dependent reduction of glutamyl-tRNA(Glu) to glutamate 1-semialdehyde (GSA).</text>
</comment>
<comment type="caution">
    <text evidence="15">The sequence shown here is derived from an EMBL/GenBank/DDBJ whole genome shotgun (WGS) entry which is preliminary data.</text>
</comment>
<dbReference type="AlphaFoldDB" id="A0A520N230"/>
<dbReference type="SUPFAM" id="SSF51735">
    <property type="entry name" value="NAD(P)-binding Rossmann-fold domains"/>
    <property type="match status" value="1"/>
</dbReference>
<evidence type="ECO:0000313" key="15">
    <source>
        <dbReference type="EMBL" id="RZO27486.1"/>
    </source>
</evidence>
<comment type="similarity">
    <text evidence="2 8">Belongs to the glutamyl-tRNA reductase family.</text>
</comment>
<keyword evidence="4 8" id="KW-0521">NADP</keyword>
<dbReference type="Pfam" id="PF01488">
    <property type="entry name" value="Shikimate_DH"/>
    <property type="match status" value="1"/>
</dbReference>
<comment type="domain">
    <text evidence="8">Possesses an unusual extended V-shaped dimeric structure with each monomer consisting of three distinct domains arranged along a curved 'spinal' alpha-helix. The N-terminal catalytic domain specifically recognizes the glutamate moiety of the substrate. The second domain is the NADPH-binding domain, and the third C-terminal domain is responsible for dimerization.</text>
</comment>
<keyword evidence="5 8" id="KW-0560">Oxidoreductase</keyword>
<dbReference type="InterPro" id="IPR036291">
    <property type="entry name" value="NAD(P)-bd_dom_sf"/>
</dbReference>
<evidence type="ECO:0000256" key="5">
    <source>
        <dbReference type="ARBA" id="ARBA00023002"/>
    </source>
</evidence>
<evidence type="ECO:0000256" key="12">
    <source>
        <dbReference type="PIRSR" id="PIRSR000445-4"/>
    </source>
</evidence>
<evidence type="ECO:0000259" key="14">
    <source>
        <dbReference type="Pfam" id="PF05201"/>
    </source>
</evidence>
<evidence type="ECO:0000256" key="11">
    <source>
        <dbReference type="PIRSR" id="PIRSR000445-3"/>
    </source>
</evidence>
<name>A0A520N230_9GAMM</name>
<feature type="domain" description="Quinate/shikimate 5-dehydrogenase/glutamyl-tRNA reductase" evidence="13">
    <location>
        <begin position="171"/>
        <end position="304"/>
    </location>
</feature>
<proteinExistence type="inferred from homology"/>
<dbReference type="SUPFAM" id="SSF69742">
    <property type="entry name" value="Glutamyl tRNA-reductase catalytic, N-terminal domain"/>
    <property type="match status" value="1"/>
</dbReference>
<evidence type="ECO:0000256" key="1">
    <source>
        <dbReference type="ARBA" id="ARBA00005059"/>
    </source>
</evidence>
<dbReference type="InterPro" id="IPR000343">
    <property type="entry name" value="4pyrrol_synth_GluRdtase"/>
</dbReference>
<dbReference type="HAMAP" id="MF_00087">
    <property type="entry name" value="Glu_tRNA_reductase"/>
    <property type="match status" value="1"/>
</dbReference>
<dbReference type="InterPro" id="IPR036343">
    <property type="entry name" value="GluRdtase_N_sf"/>
</dbReference>
<gene>
    <name evidence="8 15" type="primary">hemA</name>
    <name evidence="15" type="ORF">EVA95_00400</name>
</gene>
<evidence type="ECO:0000259" key="13">
    <source>
        <dbReference type="Pfam" id="PF01488"/>
    </source>
</evidence>
<dbReference type="FunFam" id="3.40.50.720:FF:000031">
    <property type="entry name" value="Glutamyl-tRNA reductase"/>
    <property type="match status" value="1"/>
</dbReference>
<evidence type="ECO:0000256" key="4">
    <source>
        <dbReference type="ARBA" id="ARBA00022857"/>
    </source>
</evidence>
<dbReference type="InterPro" id="IPR006151">
    <property type="entry name" value="Shikm_DH/Glu-tRNA_Rdtase"/>
</dbReference>
<feature type="binding site" evidence="8 10">
    <location>
        <position position="108"/>
    </location>
    <ligand>
        <name>substrate</name>
    </ligand>
</feature>
<comment type="miscellaneous">
    <text evidence="8">During catalysis, the active site Cys acts as a nucleophile attacking the alpha-carbonyl group of tRNA-bound glutamate with the formation of a thioester intermediate between enzyme and glutamate, and the concomitant release of tRNA(Glu). The thioester intermediate is finally reduced by direct hydride transfer from NADPH, to form the product GSA.</text>
</comment>
<dbReference type="PANTHER" id="PTHR43013:SF1">
    <property type="entry name" value="GLUTAMYL-TRNA REDUCTASE"/>
    <property type="match status" value="1"/>
</dbReference>
<comment type="subunit">
    <text evidence="8">Homodimer.</text>
</comment>
<dbReference type="PANTHER" id="PTHR43013">
    <property type="entry name" value="GLUTAMYL-TRNA REDUCTASE"/>
    <property type="match status" value="1"/>
</dbReference>
<accession>A0A520N230</accession>
<organism evidence="15 16">
    <name type="scientific">SAR86 cluster bacterium</name>
    <dbReference type="NCBI Taxonomy" id="2030880"/>
    <lineage>
        <taxon>Bacteria</taxon>
        <taxon>Pseudomonadati</taxon>
        <taxon>Pseudomonadota</taxon>
        <taxon>Gammaproteobacteria</taxon>
        <taxon>SAR86 cluster</taxon>
    </lineage>
</organism>
<comment type="pathway">
    <text evidence="1 8">Porphyrin-containing compound metabolism; protoporphyrin-IX biosynthesis; 5-aminolevulinate from L-glutamyl-tRNA(Glu): step 1/2.</text>
</comment>
<evidence type="ECO:0000256" key="10">
    <source>
        <dbReference type="PIRSR" id="PIRSR000445-2"/>
    </source>
</evidence>
<dbReference type="EMBL" id="SHBH01000002">
    <property type="protein sequence ID" value="RZO27486.1"/>
    <property type="molecule type" value="Genomic_DNA"/>
</dbReference>
<evidence type="ECO:0000256" key="7">
    <source>
        <dbReference type="ARBA" id="ARBA00047464"/>
    </source>
</evidence>
<dbReference type="GO" id="GO:0008883">
    <property type="term" value="F:glutamyl-tRNA reductase activity"/>
    <property type="evidence" value="ECO:0007669"/>
    <property type="project" value="UniProtKB-UniRule"/>
</dbReference>